<dbReference type="Proteomes" id="UP000137095">
    <property type="component" value="Segment"/>
</dbReference>
<feature type="region of interest" description="Disordered" evidence="1">
    <location>
        <begin position="257"/>
        <end position="282"/>
    </location>
</feature>
<reference evidence="2 3" key="1">
    <citation type="journal article" date="2001" name="J. Virol.">
        <title>Analysis and characterization of the complete genome of tupaia (tree shrew) herpesvirus.</title>
        <authorList>
            <person name="Bahr U."/>
            <person name="Darai G."/>
        </authorList>
    </citation>
    <scope>NUCLEOTIDE SEQUENCE [LARGE SCALE GENOMIC DNA]</scope>
    <source>
        <strain evidence="2">2</strain>
    </source>
</reference>
<accession>Q91TR4</accession>
<feature type="compositionally biased region" description="Low complexity" evidence="1">
    <location>
        <begin position="91"/>
        <end position="101"/>
    </location>
</feature>
<dbReference type="GeneID" id="921248"/>
<feature type="compositionally biased region" description="Low complexity" evidence="1">
    <location>
        <begin position="143"/>
        <end position="155"/>
    </location>
</feature>
<dbReference type="EMBL" id="AF281817">
    <property type="protein sequence ID" value="AAK57073.1"/>
    <property type="molecule type" value="Genomic_DNA"/>
</dbReference>
<sequence>MERSPKAEDREDEACEGVREAGPSASGAPSGPTGSRTSADGAAAGSRGVGRDEELGPEIGPELVVGSDLPIATSVEVELDLEAENGDRALEAAAPASTATPSERHAESSPAGSDDDAAAGGEPSASTVATLDEPPRAATGPREAASATGESTAPSGGAGESGSGVASAQRAQRAQSAQNGRRGRRRRPSPLDLRDPSTTEEWRVHVTSWAEFIGKCSLSIARLKGFVEYYKRLSPAYQERFEAEARALGLTYSSSSSVAASSSSSTSSSSSSSSSTSSSRRC</sequence>
<evidence type="ECO:0000256" key="1">
    <source>
        <dbReference type="SAM" id="MobiDB-lite"/>
    </source>
</evidence>
<feature type="compositionally biased region" description="Low complexity" evidence="1">
    <location>
        <begin position="163"/>
        <end position="180"/>
    </location>
</feature>
<feature type="compositionally biased region" description="Low complexity" evidence="1">
    <location>
        <begin position="21"/>
        <end position="32"/>
    </location>
</feature>
<feature type="compositionally biased region" description="Low complexity" evidence="1">
    <location>
        <begin position="108"/>
        <end position="126"/>
    </location>
</feature>
<dbReference type="RefSeq" id="NP_116378.1">
    <property type="nucleotide sequence ID" value="NC_002794.1"/>
</dbReference>
<organismHost>
    <name type="scientific">Tupaia belangeri</name>
    <name type="common">Common tree shrew</name>
    <name type="synonym">Tupaia glis belangeri</name>
    <dbReference type="NCBI Taxonomy" id="37347"/>
</organismHost>
<organism evidence="2 3">
    <name type="scientific">Tupaiid herpesvirus 1 (strain 1)</name>
    <name type="common">TuHV-1</name>
    <name type="synonym">Herpesvirus tupaia (strain 1)</name>
    <dbReference type="NCBI Taxonomy" id="10397"/>
    <lineage>
        <taxon>Viruses</taxon>
        <taxon>Duplodnaviria</taxon>
        <taxon>Heunggongvirae</taxon>
        <taxon>Peploviricota</taxon>
        <taxon>Herviviricetes</taxon>
        <taxon>Herpesvirales</taxon>
        <taxon>Orthoherpesviridae</taxon>
        <taxon>Betaherpesvirinae</taxon>
        <taxon>Quwivirus</taxon>
        <taxon>Quwivirus tupaiidbeta1</taxon>
    </lineage>
</organism>
<evidence type="ECO:0000313" key="2">
    <source>
        <dbReference type="EMBL" id="AAK57073.1"/>
    </source>
</evidence>
<proteinExistence type="predicted"/>
<feature type="region of interest" description="Disordered" evidence="1">
    <location>
        <begin position="1"/>
        <end position="200"/>
    </location>
</feature>
<evidence type="ECO:0000313" key="3">
    <source>
        <dbReference type="Proteomes" id="UP000137095"/>
    </source>
</evidence>
<protein>
    <submittedName>
        <fullName evidence="2">T29.3</fullName>
    </submittedName>
</protein>
<keyword evidence="3" id="KW-1185">Reference proteome</keyword>
<dbReference type="KEGG" id="vg:921248"/>
<name>Q91TR4_TUHV1</name>